<feature type="compositionally biased region" description="Gly residues" evidence="5">
    <location>
        <begin position="15"/>
        <end position="29"/>
    </location>
</feature>
<name>G8X200_STREN</name>
<dbReference type="GO" id="GO:0006352">
    <property type="term" value="P:DNA-templated transcription initiation"/>
    <property type="evidence" value="ECO:0007669"/>
    <property type="project" value="InterPro"/>
</dbReference>
<gene>
    <name evidence="7" type="ordered locus">SCATT_15160</name>
</gene>
<feature type="compositionally biased region" description="Low complexity" evidence="5">
    <location>
        <begin position="30"/>
        <end position="49"/>
    </location>
</feature>
<dbReference type="eggNOG" id="COG1595">
    <property type="taxonomic scope" value="Bacteria"/>
</dbReference>
<keyword evidence="8" id="KW-1185">Reference proteome</keyword>
<keyword evidence="3" id="KW-0731">Sigma factor</keyword>
<dbReference type="KEGG" id="scy:SCATT_15160"/>
<evidence type="ECO:0000313" key="7">
    <source>
        <dbReference type="EMBL" id="AEW93887.1"/>
    </source>
</evidence>
<feature type="domain" description="RNA polymerase sigma factor 70 region 4 type 2" evidence="6">
    <location>
        <begin position="187"/>
        <end position="236"/>
    </location>
</feature>
<dbReference type="SUPFAM" id="SSF88659">
    <property type="entry name" value="Sigma3 and sigma4 domains of RNA polymerase sigma factors"/>
    <property type="match status" value="1"/>
</dbReference>
<sequence>MMTGGVPEITADGDPGTGSGGRGDGGRSGLPGPRSAPSGRPSASASASVSAPALASAGRVVVPEPAREVVPAPRMLPDRRLAVTYEAFHDSEYKSWVRYALLHTGSREAAEEIAGAVSFRLAVTWLDVLRQESVPACTWRILKEQVAGWLSAHERCVTLAGAAAFEAVSSALCDGEVCSVPPTGSREALFSAISRLPERQRDVIVLRYGLGYDDELVAELLGLGRSTVRSCGRAAKRRIAIQLGAASARRAPLPPGADSAAG</sequence>
<dbReference type="Gene3D" id="1.10.10.10">
    <property type="entry name" value="Winged helix-like DNA-binding domain superfamily/Winged helix DNA-binding domain"/>
    <property type="match status" value="1"/>
</dbReference>
<dbReference type="InterPro" id="IPR013324">
    <property type="entry name" value="RNA_pol_sigma_r3/r4-like"/>
</dbReference>
<evidence type="ECO:0000256" key="2">
    <source>
        <dbReference type="ARBA" id="ARBA00023015"/>
    </source>
</evidence>
<dbReference type="GO" id="GO:0003677">
    <property type="term" value="F:DNA binding"/>
    <property type="evidence" value="ECO:0007669"/>
    <property type="project" value="InterPro"/>
</dbReference>
<dbReference type="EMBL" id="CP003219">
    <property type="protein sequence ID" value="AEW93887.1"/>
    <property type="molecule type" value="Genomic_DNA"/>
</dbReference>
<dbReference type="Pfam" id="PF08281">
    <property type="entry name" value="Sigma70_r4_2"/>
    <property type="match status" value="1"/>
</dbReference>
<dbReference type="CDD" id="cd06171">
    <property type="entry name" value="Sigma70_r4"/>
    <property type="match status" value="1"/>
</dbReference>
<comment type="similarity">
    <text evidence="1">Belongs to the sigma-70 factor family. ECF subfamily.</text>
</comment>
<dbReference type="PATRIC" id="fig|1003195.29.peg.1520"/>
<dbReference type="GO" id="GO:0016987">
    <property type="term" value="F:sigma factor activity"/>
    <property type="evidence" value="ECO:0007669"/>
    <property type="project" value="UniProtKB-KW"/>
</dbReference>
<dbReference type="STRING" id="1003195.SCATT_15160"/>
<organism evidence="7 8">
    <name type="scientific">Streptantibioticus cattleyicolor (strain ATCC 35852 / DSM 46488 / JCM 4925 / NBRC 14057 / NRRL 8057)</name>
    <name type="common">Streptomyces cattleya</name>
    <dbReference type="NCBI Taxonomy" id="1003195"/>
    <lineage>
        <taxon>Bacteria</taxon>
        <taxon>Bacillati</taxon>
        <taxon>Actinomycetota</taxon>
        <taxon>Actinomycetes</taxon>
        <taxon>Kitasatosporales</taxon>
        <taxon>Streptomycetaceae</taxon>
        <taxon>Streptantibioticus</taxon>
    </lineage>
</organism>
<evidence type="ECO:0000259" key="6">
    <source>
        <dbReference type="Pfam" id="PF08281"/>
    </source>
</evidence>
<dbReference type="Proteomes" id="UP000007842">
    <property type="component" value="Chromosome"/>
</dbReference>
<feature type="region of interest" description="Disordered" evidence="5">
    <location>
        <begin position="1"/>
        <end position="49"/>
    </location>
</feature>
<evidence type="ECO:0000256" key="3">
    <source>
        <dbReference type="ARBA" id="ARBA00023082"/>
    </source>
</evidence>
<keyword evidence="2" id="KW-0805">Transcription regulation</keyword>
<evidence type="ECO:0000256" key="1">
    <source>
        <dbReference type="ARBA" id="ARBA00010641"/>
    </source>
</evidence>
<keyword evidence="4" id="KW-0804">Transcription</keyword>
<dbReference type="InterPro" id="IPR036388">
    <property type="entry name" value="WH-like_DNA-bd_sf"/>
</dbReference>
<evidence type="ECO:0000256" key="4">
    <source>
        <dbReference type="ARBA" id="ARBA00023163"/>
    </source>
</evidence>
<dbReference type="InterPro" id="IPR013249">
    <property type="entry name" value="RNA_pol_sigma70_r4_t2"/>
</dbReference>
<reference evidence="8" key="1">
    <citation type="submission" date="2011-12" db="EMBL/GenBank/DDBJ databases">
        <title>Complete genome sequence of Streptomyces cattleya strain DSM 46488.</title>
        <authorList>
            <person name="Ou H.-Y."/>
            <person name="Li P."/>
            <person name="Zhao C."/>
            <person name="O'Hagan D."/>
            <person name="Deng Z."/>
        </authorList>
    </citation>
    <scope>NUCLEOTIDE SEQUENCE [LARGE SCALE GENOMIC DNA]</scope>
    <source>
        <strain evidence="8">ATCC 35852 / DSM 46488 / JCM 4925 / NBRC 14057 / NRRL 8057</strain>
    </source>
</reference>
<dbReference type="HOGENOM" id="CLU_1061360_0_0_11"/>
<evidence type="ECO:0000256" key="5">
    <source>
        <dbReference type="SAM" id="MobiDB-lite"/>
    </source>
</evidence>
<accession>G8X200</accession>
<proteinExistence type="inferred from homology"/>
<evidence type="ECO:0000313" key="8">
    <source>
        <dbReference type="Proteomes" id="UP000007842"/>
    </source>
</evidence>
<protein>
    <recommendedName>
        <fullName evidence="6">RNA polymerase sigma factor 70 region 4 type 2 domain-containing protein</fullName>
    </recommendedName>
</protein>
<dbReference type="AlphaFoldDB" id="G8X200"/>